<dbReference type="GO" id="GO:0006508">
    <property type="term" value="P:proteolysis"/>
    <property type="evidence" value="ECO:0007669"/>
    <property type="project" value="UniProtKB-KW"/>
</dbReference>
<dbReference type="GO" id="GO:0004222">
    <property type="term" value="F:metalloendopeptidase activity"/>
    <property type="evidence" value="ECO:0007669"/>
    <property type="project" value="InterPro"/>
</dbReference>
<dbReference type="InterPro" id="IPR024079">
    <property type="entry name" value="MetalloPept_cat_dom_sf"/>
</dbReference>
<dbReference type="PANTHER" id="PTHR10201">
    <property type="entry name" value="MATRIX METALLOPROTEINASE"/>
    <property type="match status" value="1"/>
</dbReference>
<evidence type="ECO:0000313" key="7">
    <source>
        <dbReference type="Proteomes" id="UP000887540"/>
    </source>
</evidence>
<protein>
    <submittedName>
        <fullName evidence="8">Peptidase M10 metallopeptidase domain-containing protein</fullName>
    </submittedName>
</protein>
<accession>A0A914C4P6</accession>
<evidence type="ECO:0000259" key="6">
    <source>
        <dbReference type="Pfam" id="PF00413"/>
    </source>
</evidence>
<reference evidence="8" key="1">
    <citation type="submission" date="2022-11" db="UniProtKB">
        <authorList>
            <consortium name="WormBaseParasite"/>
        </authorList>
    </citation>
    <scope>IDENTIFICATION</scope>
</reference>
<keyword evidence="5" id="KW-0482">Metalloprotease</keyword>
<evidence type="ECO:0000256" key="4">
    <source>
        <dbReference type="ARBA" id="ARBA00022833"/>
    </source>
</evidence>
<keyword evidence="4" id="KW-0862">Zinc</keyword>
<evidence type="ECO:0000256" key="5">
    <source>
        <dbReference type="ARBA" id="ARBA00023049"/>
    </source>
</evidence>
<keyword evidence="7" id="KW-1185">Reference proteome</keyword>
<name>A0A914C4P6_9BILA</name>
<dbReference type="WBParaSite" id="ACRNAN_Path_291.g1102.t1">
    <property type="protein sequence ID" value="ACRNAN_Path_291.g1102.t1"/>
    <property type="gene ID" value="ACRNAN_Path_291.g1102"/>
</dbReference>
<dbReference type="InterPro" id="IPR001818">
    <property type="entry name" value="Pept_M10_metallopeptidase"/>
</dbReference>
<dbReference type="GO" id="GO:0008270">
    <property type="term" value="F:zinc ion binding"/>
    <property type="evidence" value="ECO:0007669"/>
    <property type="project" value="InterPro"/>
</dbReference>
<dbReference type="AlphaFoldDB" id="A0A914C4P6"/>
<dbReference type="GO" id="GO:0031012">
    <property type="term" value="C:extracellular matrix"/>
    <property type="evidence" value="ECO:0007669"/>
    <property type="project" value="InterPro"/>
</dbReference>
<feature type="domain" description="Peptidase M10 metallopeptidase" evidence="6">
    <location>
        <begin position="6"/>
        <end position="68"/>
    </location>
</feature>
<evidence type="ECO:0000256" key="3">
    <source>
        <dbReference type="ARBA" id="ARBA00022801"/>
    </source>
</evidence>
<keyword evidence="2" id="KW-0479">Metal-binding</keyword>
<keyword evidence="1" id="KW-0645">Protease</keyword>
<dbReference type="Proteomes" id="UP000887540">
    <property type="component" value="Unplaced"/>
</dbReference>
<proteinExistence type="predicted"/>
<keyword evidence="3" id="KW-0378">Hydrolase</keyword>
<dbReference type="Gene3D" id="3.40.390.10">
    <property type="entry name" value="Collagenase (Catalytic Domain)"/>
    <property type="match status" value="1"/>
</dbReference>
<dbReference type="Pfam" id="PF00413">
    <property type="entry name" value="Peptidase_M10"/>
    <property type="match status" value="1"/>
</dbReference>
<dbReference type="GO" id="GO:0030198">
    <property type="term" value="P:extracellular matrix organization"/>
    <property type="evidence" value="ECO:0007669"/>
    <property type="project" value="TreeGrafter"/>
</dbReference>
<evidence type="ECO:0000256" key="1">
    <source>
        <dbReference type="ARBA" id="ARBA00022670"/>
    </source>
</evidence>
<dbReference type="GO" id="GO:0030574">
    <property type="term" value="P:collagen catabolic process"/>
    <property type="evidence" value="ECO:0007669"/>
    <property type="project" value="TreeGrafter"/>
</dbReference>
<dbReference type="SUPFAM" id="SSF55486">
    <property type="entry name" value="Metalloproteases ('zincins'), catalytic domain"/>
    <property type="match status" value="1"/>
</dbReference>
<sequence length="74" mass="8634">MHSYHSSIINIEFSETNDTNADIVIGFKRKDHNDSISFDGRGGQIAHCIGEMPCTTIHFDMDEKWRYVQMNKWL</sequence>
<evidence type="ECO:0000256" key="2">
    <source>
        <dbReference type="ARBA" id="ARBA00022723"/>
    </source>
</evidence>
<organism evidence="7 8">
    <name type="scientific">Acrobeloides nanus</name>
    <dbReference type="NCBI Taxonomy" id="290746"/>
    <lineage>
        <taxon>Eukaryota</taxon>
        <taxon>Metazoa</taxon>
        <taxon>Ecdysozoa</taxon>
        <taxon>Nematoda</taxon>
        <taxon>Chromadorea</taxon>
        <taxon>Rhabditida</taxon>
        <taxon>Tylenchina</taxon>
        <taxon>Cephalobomorpha</taxon>
        <taxon>Cephaloboidea</taxon>
        <taxon>Cephalobidae</taxon>
        <taxon>Acrobeloides</taxon>
    </lineage>
</organism>
<dbReference type="PANTHER" id="PTHR10201:SF323">
    <property type="entry name" value="MATRIX METALLOPROTEINASE-21"/>
    <property type="match status" value="1"/>
</dbReference>
<evidence type="ECO:0000313" key="8">
    <source>
        <dbReference type="WBParaSite" id="ACRNAN_Path_291.g1102.t1"/>
    </source>
</evidence>